<dbReference type="EMBL" id="MTBP01000001">
    <property type="protein sequence ID" value="POM26403.1"/>
    <property type="molecule type" value="Genomic_DNA"/>
</dbReference>
<dbReference type="PANTHER" id="PTHR34129">
    <property type="entry name" value="BLR1139 PROTEIN"/>
    <property type="match status" value="1"/>
</dbReference>
<sequence>MTLAKTILHIAEREHWDAARTADAPYTRSTRGRSLAEEGFVHCSSDEAQASAVLSRFYADVPPADLILLVIDVASLDAPVRHEPADGELFPHVYGPIPLHAVIEVRPVPATR</sequence>
<protein>
    <recommendedName>
        <fullName evidence="3">DUF952 domain-containing protein</fullName>
    </recommendedName>
</protein>
<dbReference type="AlphaFoldDB" id="A0A2P4UMX6"/>
<organism evidence="1 2">
    <name type="scientific">Actinomadura rubteroloni</name>
    <dbReference type="NCBI Taxonomy" id="1926885"/>
    <lineage>
        <taxon>Bacteria</taxon>
        <taxon>Bacillati</taxon>
        <taxon>Actinomycetota</taxon>
        <taxon>Actinomycetes</taxon>
        <taxon>Streptosporangiales</taxon>
        <taxon>Thermomonosporaceae</taxon>
        <taxon>Actinomadura</taxon>
    </lineage>
</organism>
<keyword evidence="2" id="KW-1185">Reference proteome</keyword>
<accession>A0A2P4UMX6</accession>
<evidence type="ECO:0008006" key="3">
    <source>
        <dbReference type="Google" id="ProtNLM"/>
    </source>
</evidence>
<dbReference type="PANTHER" id="PTHR34129:SF1">
    <property type="entry name" value="DUF952 DOMAIN-CONTAINING PROTEIN"/>
    <property type="match status" value="1"/>
</dbReference>
<gene>
    <name evidence="1" type="ORF">BTM25_08030</name>
</gene>
<dbReference type="Gene3D" id="3.20.170.20">
    <property type="entry name" value="Protein of unknown function DUF952"/>
    <property type="match status" value="1"/>
</dbReference>
<dbReference type="SUPFAM" id="SSF56399">
    <property type="entry name" value="ADP-ribosylation"/>
    <property type="match status" value="1"/>
</dbReference>
<evidence type="ECO:0000313" key="2">
    <source>
        <dbReference type="Proteomes" id="UP000242367"/>
    </source>
</evidence>
<proteinExistence type="predicted"/>
<name>A0A2P4UMX6_9ACTN</name>
<dbReference type="Proteomes" id="UP000242367">
    <property type="component" value="Unassembled WGS sequence"/>
</dbReference>
<evidence type="ECO:0000313" key="1">
    <source>
        <dbReference type="EMBL" id="POM26403.1"/>
    </source>
</evidence>
<dbReference type="Pfam" id="PF06108">
    <property type="entry name" value="DUF952"/>
    <property type="match status" value="1"/>
</dbReference>
<reference evidence="1 2" key="1">
    <citation type="journal article" date="2017" name="Chemistry">
        <title>Isolation, Biosynthesis and Chemical Modifications of Rubterolones A-F: Rare Tropolone Alkaloids from Actinomadura sp. 5-2.</title>
        <authorList>
            <person name="Guo H."/>
            <person name="Benndorf R."/>
            <person name="Leichnitz D."/>
            <person name="Klassen J.L."/>
            <person name="Vollmers J."/>
            <person name="Gorls H."/>
            <person name="Steinacker M."/>
            <person name="Weigel C."/>
            <person name="Dahse H.M."/>
            <person name="Kaster A.K."/>
            <person name="de Beer Z.W."/>
            <person name="Poulsen M."/>
            <person name="Beemelmanns C."/>
        </authorList>
    </citation>
    <scope>NUCLEOTIDE SEQUENCE [LARGE SCALE GENOMIC DNA]</scope>
    <source>
        <strain evidence="1 2">5-2</strain>
    </source>
</reference>
<dbReference type="RefSeq" id="WP_103561378.1">
    <property type="nucleotide sequence ID" value="NZ_MTBP01000001.1"/>
</dbReference>
<dbReference type="InterPro" id="IPR009297">
    <property type="entry name" value="DUF952"/>
</dbReference>
<comment type="caution">
    <text evidence="1">The sequence shown here is derived from an EMBL/GenBank/DDBJ whole genome shotgun (WGS) entry which is preliminary data.</text>
</comment>